<name>A0ABU0GGF8_9CELL</name>
<dbReference type="PANTHER" id="PTHR21666:SF270">
    <property type="entry name" value="MUREIN HYDROLASE ACTIVATOR ENVC"/>
    <property type="match status" value="1"/>
</dbReference>
<comment type="caution">
    <text evidence="3">The sequence shown here is derived from an EMBL/GenBank/DDBJ whole genome shotgun (WGS) entry which is preliminary data.</text>
</comment>
<dbReference type="RefSeq" id="WP_070319584.1">
    <property type="nucleotide sequence ID" value="NZ_CP194061.1"/>
</dbReference>
<dbReference type="EMBL" id="JAUSVM010000001">
    <property type="protein sequence ID" value="MDQ0424441.1"/>
    <property type="molecule type" value="Genomic_DNA"/>
</dbReference>
<dbReference type="PANTHER" id="PTHR21666">
    <property type="entry name" value="PEPTIDASE-RELATED"/>
    <property type="match status" value="1"/>
</dbReference>
<dbReference type="Proteomes" id="UP001240250">
    <property type="component" value="Unassembled WGS sequence"/>
</dbReference>
<evidence type="ECO:0000256" key="1">
    <source>
        <dbReference type="SAM" id="MobiDB-lite"/>
    </source>
</evidence>
<dbReference type="InterPro" id="IPR050570">
    <property type="entry name" value="Cell_wall_metabolism_enzyme"/>
</dbReference>
<dbReference type="InterPro" id="IPR016047">
    <property type="entry name" value="M23ase_b-sheet_dom"/>
</dbReference>
<feature type="domain" description="M23ase beta-sheet core" evidence="2">
    <location>
        <begin position="193"/>
        <end position="257"/>
    </location>
</feature>
<reference evidence="3 4" key="1">
    <citation type="submission" date="2023-07" db="EMBL/GenBank/DDBJ databases">
        <title>Sequencing the genomes of 1000 actinobacteria strains.</title>
        <authorList>
            <person name="Klenk H.-P."/>
        </authorList>
    </citation>
    <scope>NUCLEOTIDE SEQUENCE [LARGE SCALE GENOMIC DNA]</scope>
    <source>
        <strain evidence="3 4">DSM 14785</strain>
    </source>
</reference>
<evidence type="ECO:0000259" key="2">
    <source>
        <dbReference type="Pfam" id="PF01551"/>
    </source>
</evidence>
<gene>
    <name evidence="3" type="ORF">JO380_000822</name>
</gene>
<sequence>MSAAPPTGAGSRPEPRSESRTAPLDGPRRAVAGLMPVWFWGVLAWIVVGRVLDPHPVVWFAGAAVLVGLSFVRPPRVERDPVEVASPLRGRWTVVNSPADQVPSHGIRAYGQTYAIDVLLPSPPGTPATVPWRGGFPRPETFPSFGRPVHAVADGTVVRVVDGRRDHRGRTSWPALAYLMTVEATRDLGGPSAVVGNHVVLDHGDGVFSLVAHLRRGSARVRPGQRVAAGDVLGEVGNSGNSSEPHLHVQLMDRPQPLRAAGIPFRWRDARVLPDVTDPSRATTVRTEITPGLPAAGQVVEM</sequence>
<evidence type="ECO:0000313" key="3">
    <source>
        <dbReference type="EMBL" id="MDQ0424441.1"/>
    </source>
</evidence>
<evidence type="ECO:0000313" key="4">
    <source>
        <dbReference type="Proteomes" id="UP001240250"/>
    </source>
</evidence>
<proteinExistence type="predicted"/>
<keyword evidence="4" id="KW-1185">Reference proteome</keyword>
<dbReference type="Gene3D" id="2.70.70.10">
    <property type="entry name" value="Glucose Permease (Domain IIA)"/>
    <property type="match status" value="1"/>
</dbReference>
<protein>
    <recommendedName>
        <fullName evidence="2">M23ase beta-sheet core domain-containing protein</fullName>
    </recommendedName>
</protein>
<organism evidence="3 4">
    <name type="scientific">Cellulomonas iranensis</name>
    <dbReference type="NCBI Taxonomy" id="76862"/>
    <lineage>
        <taxon>Bacteria</taxon>
        <taxon>Bacillati</taxon>
        <taxon>Actinomycetota</taxon>
        <taxon>Actinomycetes</taxon>
        <taxon>Micrococcales</taxon>
        <taxon>Cellulomonadaceae</taxon>
        <taxon>Cellulomonas</taxon>
    </lineage>
</organism>
<feature type="region of interest" description="Disordered" evidence="1">
    <location>
        <begin position="1"/>
        <end position="26"/>
    </location>
</feature>
<dbReference type="InterPro" id="IPR011055">
    <property type="entry name" value="Dup_hybrid_motif"/>
</dbReference>
<dbReference type="Pfam" id="PF01551">
    <property type="entry name" value="Peptidase_M23"/>
    <property type="match status" value="1"/>
</dbReference>
<dbReference type="CDD" id="cd12797">
    <property type="entry name" value="M23_peptidase"/>
    <property type="match status" value="1"/>
</dbReference>
<accession>A0ABU0GGF8</accession>
<dbReference type="SUPFAM" id="SSF51261">
    <property type="entry name" value="Duplicated hybrid motif"/>
    <property type="match status" value="1"/>
</dbReference>